<evidence type="ECO:0000256" key="1">
    <source>
        <dbReference type="ARBA" id="ARBA00007150"/>
    </source>
</evidence>
<dbReference type="HAMAP" id="MF_01147">
    <property type="entry name" value="Lgt"/>
    <property type="match status" value="1"/>
</dbReference>
<feature type="transmembrane region" description="Helical" evidence="7">
    <location>
        <begin position="15"/>
        <end position="33"/>
    </location>
</feature>
<evidence type="ECO:0000256" key="7">
    <source>
        <dbReference type="HAMAP-Rule" id="MF_01147"/>
    </source>
</evidence>
<accession>A0A150WNV1</accession>
<feature type="transmembrane region" description="Helical" evidence="7">
    <location>
        <begin position="213"/>
        <end position="234"/>
    </location>
</feature>
<comment type="pathway">
    <text evidence="7">Protein modification; lipoprotein biosynthesis (diacylglyceryl transfer).</text>
</comment>
<dbReference type="GO" id="GO:0016746">
    <property type="term" value="F:acyltransferase activity"/>
    <property type="evidence" value="ECO:0007669"/>
    <property type="project" value="UniProtKB-KW"/>
</dbReference>
<comment type="similarity">
    <text evidence="1 7">Belongs to the Lgt family.</text>
</comment>
<keyword evidence="3 7" id="KW-0808">Transferase</keyword>
<comment type="subcellular location">
    <subcellularLocation>
        <location evidence="7">Cell membrane</location>
        <topology evidence="7">Multi-pass membrane protein</topology>
    </subcellularLocation>
</comment>
<evidence type="ECO:0000313" key="9">
    <source>
        <dbReference type="Proteomes" id="UP000075320"/>
    </source>
</evidence>
<dbReference type="GO" id="GO:0005886">
    <property type="term" value="C:plasma membrane"/>
    <property type="evidence" value="ECO:0007669"/>
    <property type="project" value="UniProtKB-SubCell"/>
</dbReference>
<dbReference type="EMBL" id="LUKE01000001">
    <property type="protein sequence ID" value="KYG66181.1"/>
    <property type="molecule type" value="Genomic_DNA"/>
</dbReference>
<keyword evidence="2 7" id="KW-1003">Cell membrane</keyword>
<gene>
    <name evidence="7" type="primary">lgt</name>
    <name evidence="8" type="ORF">AZI86_03730</name>
</gene>
<feature type="binding site" evidence="7">
    <location>
        <position position="132"/>
    </location>
    <ligand>
        <name>a 1,2-diacyl-sn-glycero-3-phospho-(1'-sn-glycerol)</name>
        <dbReference type="ChEBI" id="CHEBI:64716"/>
    </ligand>
</feature>
<dbReference type="GO" id="GO:0008961">
    <property type="term" value="F:phosphatidylglycerol-prolipoprotein diacylglyceryl transferase activity"/>
    <property type="evidence" value="ECO:0007669"/>
    <property type="project" value="UniProtKB-UniRule"/>
</dbReference>
<evidence type="ECO:0000256" key="3">
    <source>
        <dbReference type="ARBA" id="ARBA00022679"/>
    </source>
</evidence>
<protein>
    <recommendedName>
        <fullName evidence="7">Phosphatidylglycerol--prolipoprotein diacylglyceryl transferase</fullName>
        <ecNumber evidence="7">2.5.1.145</ecNumber>
    </recommendedName>
</protein>
<comment type="function">
    <text evidence="7">Catalyzes the transfer of the diacylglyceryl group from phosphatidylglycerol to the sulfhydryl group of the N-terminal cysteine of a prolipoprotein, the first step in the formation of mature lipoproteins.</text>
</comment>
<dbReference type="AlphaFoldDB" id="A0A150WNV1"/>
<keyword evidence="4 7" id="KW-0812">Transmembrane</keyword>
<feature type="transmembrane region" description="Helical" evidence="7">
    <location>
        <begin position="87"/>
        <end position="105"/>
    </location>
</feature>
<reference evidence="8 9" key="1">
    <citation type="submission" date="2016-03" db="EMBL/GenBank/DDBJ databases">
        <authorList>
            <person name="Ploux O."/>
        </authorList>
    </citation>
    <scope>NUCLEOTIDE SEQUENCE [LARGE SCALE GENOMIC DNA]</scope>
    <source>
        <strain evidence="8 9">R0</strain>
    </source>
</reference>
<feature type="transmembrane region" description="Helical" evidence="7">
    <location>
        <begin position="159"/>
        <end position="176"/>
    </location>
</feature>
<keyword evidence="8" id="KW-0012">Acyltransferase</keyword>
<dbReference type="Pfam" id="PF01790">
    <property type="entry name" value="LGT"/>
    <property type="match status" value="1"/>
</dbReference>
<dbReference type="OrthoDB" id="5291943at2"/>
<comment type="caution">
    <text evidence="8">The sequence shown here is derived from an EMBL/GenBank/DDBJ whole genome shotgun (WGS) entry which is preliminary data.</text>
</comment>
<organism evidence="8 9">
    <name type="scientific">Bdellovibrio bacteriovorus</name>
    <dbReference type="NCBI Taxonomy" id="959"/>
    <lineage>
        <taxon>Bacteria</taxon>
        <taxon>Pseudomonadati</taxon>
        <taxon>Bdellovibrionota</taxon>
        <taxon>Bdellovibrionia</taxon>
        <taxon>Bdellovibrionales</taxon>
        <taxon>Pseudobdellovibrionaceae</taxon>
        <taxon>Bdellovibrio</taxon>
    </lineage>
</organism>
<dbReference type="PANTHER" id="PTHR30589:SF0">
    <property type="entry name" value="PHOSPHATIDYLGLYCEROL--PROLIPOPROTEIN DIACYLGLYCERYL TRANSFERASE"/>
    <property type="match status" value="1"/>
</dbReference>
<dbReference type="PANTHER" id="PTHR30589">
    <property type="entry name" value="PROLIPOPROTEIN DIACYLGLYCERYL TRANSFERASE"/>
    <property type="match status" value="1"/>
</dbReference>
<evidence type="ECO:0000256" key="6">
    <source>
        <dbReference type="ARBA" id="ARBA00023136"/>
    </source>
</evidence>
<keyword evidence="9" id="KW-1185">Reference proteome</keyword>
<feature type="transmembrane region" description="Helical" evidence="7">
    <location>
        <begin position="117"/>
        <end position="139"/>
    </location>
</feature>
<sequence>MYPSINLSEHVSVPTYYLVISLAVCISLVWITRRADKNDFNQRKVLDLSLIIMAAGFLGGRLFHILYEEPTYYFQDPVQMLAFWNGGFVFYGGVLLAAPAALFYLYKTDRENIPPYLDLFAPVLAVTYAIGRGACLLAGCCYGKYCELPWAVSGRHPTQAYSALWEIGVVFILLGLEKQNKRPGFIFYLWMILHGLGRLMMEAFRDDFRGPHWGLSVSSWISVFIISIGVFLILRRPKNTSKAK</sequence>
<dbReference type="InterPro" id="IPR001640">
    <property type="entry name" value="Lgt"/>
</dbReference>
<dbReference type="Proteomes" id="UP000075320">
    <property type="component" value="Unassembled WGS sequence"/>
</dbReference>
<feature type="transmembrane region" description="Helical" evidence="7">
    <location>
        <begin position="45"/>
        <end position="67"/>
    </location>
</feature>
<dbReference type="EC" id="2.5.1.145" evidence="7"/>
<evidence type="ECO:0000256" key="5">
    <source>
        <dbReference type="ARBA" id="ARBA00022989"/>
    </source>
</evidence>
<dbReference type="UniPathway" id="UPA00664"/>
<feature type="transmembrane region" description="Helical" evidence="7">
    <location>
        <begin position="183"/>
        <end position="201"/>
    </location>
</feature>
<keyword evidence="6 7" id="KW-0472">Membrane</keyword>
<proteinExistence type="inferred from homology"/>
<evidence type="ECO:0000256" key="4">
    <source>
        <dbReference type="ARBA" id="ARBA00022692"/>
    </source>
</evidence>
<comment type="catalytic activity">
    <reaction evidence="7">
        <text>L-cysteinyl-[prolipoprotein] + a 1,2-diacyl-sn-glycero-3-phospho-(1'-sn-glycerol) = an S-1,2-diacyl-sn-glyceryl-L-cysteinyl-[prolipoprotein] + sn-glycerol 1-phosphate + H(+)</text>
        <dbReference type="Rhea" id="RHEA:56712"/>
        <dbReference type="Rhea" id="RHEA-COMP:14679"/>
        <dbReference type="Rhea" id="RHEA-COMP:14680"/>
        <dbReference type="ChEBI" id="CHEBI:15378"/>
        <dbReference type="ChEBI" id="CHEBI:29950"/>
        <dbReference type="ChEBI" id="CHEBI:57685"/>
        <dbReference type="ChEBI" id="CHEBI:64716"/>
        <dbReference type="ChEBI" id="CHEBI:140658"/>
        <dbReference type="EC" id="2.5.1.145"/>
    </reaction>
</comment>
<keyword evidence="5 7" id="KW-1133">Transmembrane helix</keyword>
<dbReference type="RefSeq" id="WP_061833747.1">
    <property type="nucleotide sequence ID" value="NZ_LUKE01000001.1"/>
</dbReference>
<evidence type="ECO:0000256" key="2">
    <source>
        <dbReference type="ARBA" id="ARBA00022475"/>
    </source>
</evidence>
<evidence type="ECO:0000313" key="8">
    <source>
        <dbReference type="EMBL" id="KYG66181.1"/>
    </source>
</evidence>
<dbReference type="GO" id="GO:0042158">
    <property type="term" value="P:lipoprotein biosynthetic process"/>
    <property type="evidence" value="ECO:0007669"/>
    <property type="project" value="UniProtKB-UniRule"/>
</dbReference>
<name>A0A150WNV1_BDEBC</name>